<dbReference type="Gene3D" id="3.40.50.1820">
    <property type="entry name" value="alpha/beta hydrolase"/>
    <property type="match status" value="1"/>
</dbReference>
<accession>A0ABQ2EX65</accession>
<sequence>MKVEHYTVDGVFVEHAAPDGIATAPPIVFVHGGSHGSWLWENWLPYFAGKGRHCYAFSWFNHTGSRALPTGEFVQRGMLDATRELDIVVSHINETPVLMAHSMGAAVTQKYSEDHSVLAQVLLAPVPSTESKGEPIPLPVDWSAPFPPMPYDMAVEWFLAGCPEEDARRYYGLMPDESPKAVWEAAQRGAAIELDRTRIGGPTLMVAGGKDIVSPADLVRRHAAHFGADYLYLADRAHSLILEPRWHDVADRVNSWLSRTCW</sequence>
<name>A0ABQ2EX65_9ACTN</name>
<dbReference type="InterPro" id="IPR029058">
    <property type="entry name" value="AB_hydrolase_fold"/>
</dbReference>
<dbReference type="InterPro" id="IPR000073">
    <property type="entry name" value="AB_hydrolase_1"/>
</dbReference>
<keyword evidence="3" id="KW-1185">Reference proteome</keyword>
<organism evidence="2 3">
    <name type="scientific">Streptomyces camponoticapitis</name>
    <dbReference type="NCBI Taxonomy" id="1616125"/>
    <lineage>
        <taxon>Bacteria</taxon>
        <taxon>Bacillati</taxon>
        <taxon>Actinomycetota</taxon>
        <taxon>Actinomycetes</taxon>
        <taxon>Kitasatosporales</taxon>
        <taxon>Streptomycetaceae</taxon>
        <taxon>Streptomyces</taxon>
    </lineage>
</organism>
<dbReference type="GO" id="GO:0016787">
    <property type="term" value="F:hydrolase activity"/>
    <property type="evidence" value="ECO:0007669"/>
    <property type="project" value="UniProtKB-KW"/>
</dbReference>
<reference evidence="3" key="1">
    <citation type="journal article" date="2019" name="Int. J. Syst. Evol. Microbiol.">
        <title>The Global Catalogue of Microorganisms (GCM) 10K type strain sequencing project: providing services to taxonomists for standard genome sequencing and annotation.</title>
        <authorList>
            <consortium name="The Broad Institute Genomics Platform"/>
            <consortium name="The Broad Institute Genome Sequencing Center for Infectious Disease"/>
            <person name="Wu L."/>
            <person name="Ma J."/>
        </authorList>
    </citation>
    <scope>NUCLEOTIDE SEQUENCE [LARGE SCALE GENOMIC DNA]</scope>
    <source>
        <strain evidence="3">CGMCC 4.7275</strain>
    </source>
</reference>
<dbReference type="EMBL" id="BMMV01000042">
    <property type="protein sequence ID" value="GGK30742.1"/>
    <property type="molecule type" value="Genomic_DNA"/>
</dbReference>
<dbReference type="Pfam" id="PF12697">
    <property type="entry name" value="Abhydrolase_6"/>
    <property type="match status" value="1"/>
</dbReference>
<dbReference type="RefSeq" id="WP_189111893.1">
    <property type="nucleotide sequence ID" value="NZ_BMMV01000042.1"/>
</dbReference>
<gene>
    <name evidence="2" type="ORF">GCM10011583_73210</name>
</gene>
<evidence type="ECO:0000259" key="1">
    <source>
        <dbReference type="Pfam" id="PF12697"/>
    </source>
</evidence>
<dbReference type="PANTHER" id="PTHR43194:SF2">
    <property type="entry name" value="PEROXISOMAL MEMBRANE PROTEIN LPX1"/>
    <property type="match status" value="1"/>
</dbReference>
<evidence type="ECO:0000313" key="2">
    <source>
        <dbReference type="EMBL" id="GGK30742.1"/>
    </source>
</evidence>
<proteinExistence type="predicted"/>
<dbReference type="SUPFAM" id="SSF53474">
    <property type="entry name" value="alpha/beta-Hydrolases"/>
    <property type="match status" value="1"/>
</dbReference>
<protein>
    <submittedName>
        <fullName evidence="2">Alpha/beta hydrolase</fullName>
    </submittedName>
</protein>
<keyword evidence="2" id="KW-0378">Hydrolase</keyword>
<dbReference type="PANTHER" id="PTHR43194">
    <property type="entry name" value="HYDROLASE ALPHA/BETA FOLD FAMILY"/>
    <property type="match status" value="1"/>
</dbReference>
<dbReference type="InterPro" id="IPR050228">
    <property type="entry name" value="Carboxylesterase_BioH"/>
</dbReference>
<feature type="domain" description="AB hydrolase-1" evidence="1">
    <location>
        <begin position="27"/>
        <end position="251"/>
    </location>
</feature>
<comment type="caution">
    <text evidence="2">The sequence shown here is derived from an EMBL/GenBank/DDBJ whole genome shotgun (WGS) entry which is preliminary data.</text>
</comment>
<evidence type="ECO:0000313" key="3">
    <source>
        <dbReference type="Proteomes" id="UP000660265"/>
    </source>
</evidence>
<dbReference type="Proteomes" id="UP000660265">
    <property type="component" value="Unassembled WGS sequence"/>
</dbReference>